<protein>
    <recommendedName>
        <fullName evidence="3">Butyrate kinase</fullName>
    </recommendedName>
</protein>
<keyword evidence="2" id="KW-1185">Reference proteome</keyword>
<proteinExistence type="predicted"/>
<dbReference type="RefSeq" id="WP_006617694.1">
    <property type="nucleotide sequence ID" value="NZ_BIMW01000152.1"/>
</dbReference>
<evidence type="ECO:0000313" key="2">
    <source>
        <dbReference type="Proteomes" id="UP000326169"/>
    </source>
</evidence>
<dbReference type="Proteomes" id="UP000326169">
    <property type="component" value="Unassembled WGS sequence"/>
</dbReference>
<dbReference type="EMBL" id="BIMW01000152">
    <property type="protein sequence ID" value="GCE95887.1"/>
    <property type="molecule type" value="Genomic_DNA"/>
</dbReference>
<evidence type="ECO:0008006" key="3">
    <source>
        <dbReference type="Google" id="ProtNLM"/>
    </source>
</evidence>
<comment type="caution">
    <text evidence="1">The sequence shown here is derived from an EMBL/GenBank/DDBJ whole genome shotgun (WGS) entry which is preliminary data.</text>
</comment>
<dbReference type="GeneID" id="301684730"/>
<gene>
    <name evidence="1" type="ORF">NIES46_39530</name>
</gene>
<sequence>MTILIANIGTSDLALKFNEPLKQIQLETSTSDKDLQQDYFLPVGFDRNEPNLKEAESQLSTGELLVWQKRYQLVKEQYYQIWKVNTFRELTKCLWEKYTESPQEWHDCIRPGRLWGVVKEAVEASVRDIYIFLTDQLREVNGEKNQGADSDTIYLFEVLNSWLEREFNNKINLHKVVIPQLISPIDQDGLFG</sequence>
<organism evidence="1 2">
    <name type="scientific">Limnospira platensis NIES-46</name>
    <dbReference type="NCBI Taxonomy" id="1236695"/>
    <lineage>
        <taxon>Bacteria</taxon>
        <taxon>Bacillati</taxon>
        <taxon>Cyanobacteriota</taxon>
        <taxon>Cyanophyceae</taxon>
        <taxon>Oscillatoriophycideae</taxon>
        <taxon>Oscillatoriales</taxon>
        <taxon>Sirenicapillariaceae</taxon>
        <taxon>Limnospira</taxon>
    </lineage>
</organism>
<reference evidence="1 2" key="1">
    <citation type="journal article" date="2019" name="J Genomics">
        <title>The Draft Genome of a Hydrogen-producing Cyanobacterium, Arthrospira platensis NIES-46.</title>
        <authorList>
            <person name="Suzuki S."/>
            <person name="Yamaguchi H."/>
            <person name="Kawachi M."/>
        </authorList>
    </citation>
    <scope>NUCLEOTIDE SEQUENCE [LARGE SCALE GENOMIC DNA]</scope>
    <source>
        <strain evidence="1 2">NIES-46</strain>
    </source>
</reference>
<accession>A0A5M3TAG1</accession>
<evidence type="ECO:0000313" key="1">
    <source>
        <dbReference type="EMBL" id="GCE95887.1"/>
    </source>
</evidence>
<name>A0A5M3TAG1_LIMPL</name>